<proteinExistence type="inferred from homology"/>
<dbReference type="Gene3D" id="3.10.20.310">
    <property type="entry name" value="membrane protein fhac"/>
    <property type="match status" value="5"/>
</dbReference>
<dbReference type="EMBL" id="FXYH01000004">
    <property type="protein sequence ID" value="SMX38927.1"/>
    <property type="molecule type" value="Genomic_DNA"/>
</dbReference>
<dbReference type="RefSeq" id="WP_306456908.1">
    <property type="nucleotide sequence ID" value="NZ_FXYH01000004.1"/>
</dbReference>
<keyword evidence="7 8" id="KW-0998">Cell outer membrane</keyword>
<dbReference type="Gene3D" id="2.40.160.50">
    <property type="entry name" value="membrane protein fhac: a member of the omp85/tpsb transporter family"/>
    <property type="match status" value="1"/>
</dbReference>
<keyword evidence="2 8" id="KW-1134">Transmembrane beta strand</keyword>
<keyword evidence="5 8" id="KW-0677">Repeat</keyword>
<evidence type="ECO:0000313" key="11">
    <source>
        <dbReference type="EMBL" id="SMX38927.1"/>
    </source>
</evidence>
<evidence type="ECO:0000256" key="6">
    <source>
        <dbReference type="ARBA" id="ARBA00023136"/>
    </source>
</evidence>
<dbReference type="InterPro" id="IPR039910">
    <property type="entry name" value="D15-like"/>
</dbReference>
<accession>A0A238K8V7</accession>
<dbReference type="Proteomes" id="UP000220836">
    <property type="component" value="Unassembled WGS sequence"/>
</dbReference>
<sequence length="800" mass="88681">MAMVISGRKSSQNVKKQNRVSSAAKVVAVTIALAAGLGGIAMPQTAYAQSYSFSSVTIEGNDRIEGETILSYAGIARGQSISAGELNDSYQRILGSGLFESVDLIPQGSRLVIKVVEYPTVNQISFEGNRRLKDEDLSGIVQTQIRRVFNPRVAEEDAQRISEGYSQQGRLAARVQPKIIKRRDNRVDVVFEIFEGGVTEIERIGFAGNGKYSDGRLRRVLATKQAGLFRAIVSKDSFIEDRIEFDKQLLSDFYQSRGYVDFRITGVNAELAQERDGYFVTFNIEEGQQFTVGEVLVSSDLPDVDPDLFQSKLKLRSGVVYSAARIESEIVRLERLAIREGLNFVRVDPRIERNDRDLTLDVEFQLTRGERIFVERIDIEGNTTTLDRVVREQFRVAEGDPFNPRAIRESAERIRALGYFSSADVEAREGSTPQQVIVEVDVEERPTGSIGFGGSYSTDSGIGANISFNERNFLGRGQQLDLSFNTSFESNQYVFNFADPAFLGRNMTAGFASSYVEDEDDDSDFSTTTGTFRPYLDFPISDNGRLQVRYTYKYTDFGVPDEPDDPADETVSGIIRHEAGLGPRHESSLGFTYNFDSRRTGLNPNAGVLLEFSQDYSGLGGDTTFAKSRVRAIAQTKIFNEELTLRASFHGGAIAYDRGQSRETDRFSTGPSIMRGFESGGIGPREINSGNGIDDSLGGNYFAVARLEADFSLGLPEEYGLTGGVFYDVGSVWGVNDGYDDFVGTGGKIVSEDFELRHVIGVTVYWNSALGPLRMDFTEALQKNKYDKPLNFNISVSKQF</sequence>
<feature type="domain" description="POTRA" evidence="10">
    <location>
        <begin position="372"/>
        <end position="445"/>
    </location>
</feature>
<evidence type="ECO:0000256" key="2">
    <source>
        <dbReference type="ARBA" id="ARBA00022452"/>
    </source>
</evidence>
<feature type="domain" description="POTRA" evidence="10">
    <location>
        <begin position="51"/>
        <end position="118"/>
    </location>
</feature>
<dbReference type="PANTHER" id="PTHR12815:SF47">
    <property type="entry name" value="TRANSLOCATION AND ASSEMBLY MODULE SUBUNIT TAMA"/>
    <property type="match status" value="1"/>
</dbReference>
<evidence type="ECO:0000256" key="3">
    <source>
        <dbReference type="ARBA" id="ARBA00022692"/>
    </source>
</evidence>
<dbReference type="Pfam" id="PF07244">
    <property type="entry name" value="POTRA"/>
    <property type="match status" value="4"/>
</dbReference>
<reference evidence="11 12" key="1">
    <citation type="submission" date="2017-05" db="EMBL/GenBank/DDBJ databases">
        <authorList>
            <person name="Song R."/>
            <person name="Chenine A.L."/>
            <person name="Ruprecht R.M."/>
        </authorList>
    </citation>
    <scope>NUCLEOTIDE SEQUENCE [LARGE SCALE GENOMIC DNA]</scope>
    <source>
        <strain evidence="11 12">CECT 8663</strain>
    </source>
</reference>
<dbReference type="PROSITE" id="PS51779">
    <property type="entry name" value="POTRA"/>
    <property type="match status" value="3"/>
</dbReference>
<dbReference type="AlphaFoldDB" id="A0A238K8V7"/>
<gene>
    <name evidence="8 11" type="primary">bamA</name>
    <name evidence="11" type="ORF">PEV8663_01613</name>
</gene>
<dbReference type="NCBIfam" id="TIGR03303">
    <property type="entry name" value="OM_YaeT"/>
    <property type="match status" value="1"/>
</dbReference>
<dbReference type="GO" id="GO:0043165">
    <property type="term" value="P:Gram-negative-bacterium-type cell outer membrane assembly"/>
    <property type="evidence" value="ECO:0007669"/>
    <property type="project" value="UniProtKB-UniRule"/>
</dbReference>
<dbReference type="GO" id="GO:0009279">
    <property type="term" value="C:cell outer membrane"/>
    <property type="evidence" value="ECO:0007669"/>
    <property type="project" value="UniProtKB-SubCell"/>
</dbReference>
<dbReference type="PIRSF" id="PIRSF006076">
    <property type="entry name" value="OM_assembly_OMP85"/>
    <property type="match status" value="1"/>
</dbReference>
<evidence type="ECO:0000256" key="8">
    <source>
        <dbReference type="HAMAP-Rule" id="MF_01430"/>
    </source>
</evidence>
<evidence type="ECO:0000313" key="12">
    <source>
        <dbReference type="Proteomes" id="UP000220836"/>
    </source>
</evidence>
<dbReference type="InterPro" id="IPR023707">
    <property type="entry name" value="OM_assembly_BamA"/>
</dbReference>
<comment type="similarity">
    <text evidence="8">Belongs to the BamA family.</text>
</comment>
<name>A0A238K8V7_9RHOB</name>
<evidence type="ECO:0000259" key="10">
    <source>
        <dbReference type="PROSITE" id="PS51779"/>
    </source>
</evidence>
<protein>
    <recommendedName>
        <fullName evidence="8 9">Outer membrane protein assembly factor BamA</fullName>
    </recommendedName>
</protein>
<keyword evidence="6 8" id="KW-0472">Membrane</keyword>
<evidence type="ECO:0000256" key="1">
    <source>
        <dbReference type="ARBA" id="ARBA00004370"/>
    </source>
</evidence>
<evidence type="ECO:0000256" key="9">
    <source>
        <dbReference type="NCBIfam" id="TIGR03303"/>
    </source>
</evidence>
<dbReference type="HAMAP" id="MF_01430">
    <property type="entry name" value="OM_assembly_BamA"/>
    <property type="match status" value="1"/>
</dbReference>
<keyword evidence="12" id="KW-1185">Reference proteome</keyword>
<keyword evidence="3 8" id="KW-0812">Transmembrane</keyword>
<evidence type="ECO:0000256" key="5">
    <source>
        <dbReference type="ARBA" id="ARBA00022737"/>
    </source>
</evidence>
<dbReference type="InterPro" id="IPR010827">
    <property type="entry name" value="BamA/TamA_POTRA"/>
</dbReference>
<evidence type="ECO:0000256" key="4">
    <source>
        <dbReference type="ARBA" id="ARBA00022729"/>
    </source>
</evidence>
<evidence type="ECO:0000256" key="7">
    <source>
        <dbReference type="ARBA" id="ARBA00023237"/>
    </source>
</evidence>
<dbReference type="PANTHER" id="PTHR12815">
    <property type="entry name" value="SORTING AND ASSEMBLY MACHINERY SAMM50 PROTEIN FAMILY MEMBER"/>
    <property type="match status" value="1"/>
</dbReference>
<keyword evidence="4 8" id="KW-0732">Signal</keyword>
<dbReference type="InterPro" id="IPR000184">
    <property type="entry name" value="Bac_surfAg_D15"/>
</dbReference>
<comment type="subunit">
    <text evidence="8">Part of the Bam complex.</text>
</comment>
<dbReference type="InterPro" id="IPR034746">
    <property type="entry name" value="POTRA"/>
</dbReference>
<dbReference type="GO" id="GO:0051205">
    <property type="term" value="P:protein insertion into membrane"/>
    <property type="evidence" value="ECO:0007669"/>
    <property type="project" value="UniProtKB-UniRule"/>
</dbReference>
<comment type="subcellular location">
    <subcellularLocation>
        <location evidence="8">Cell outer membrane</location>
    </subcellularLocation>
    <subcellularLocation>
        <location evidence="1">Membrane</location>
    </subcellularLocation>
</comment>
<dbReference type="Pfam" id="PF01103">
    <property type="entry name" value="Omp85"/>
    <property type="match status" value="1"/>
</dbReference>
<feature type="domain" description="POTRA" evidence="10">
    <location>
        <begin position="119"/>
        <end position="196"/>
    </location>
</feature>
<organism evidence="11 12">
    <name type="scientific">Pelagimonas varians</name>
    <dbReference type="NCBI Taxonomy" id="696760"/>
    <lineage>
        <taxon>Bacteria</taxon>
        <taxon>Pseudomonadati</taxon>
        <taxon>Pseudomonadota</taxon>
        <taxon>Alphaproteobacteria</taxon>
        <taxon>Rhodobacterales</taxon>
        <taxon>Roseobacteraceae</taxon>
        <taxon>Pelagimonas</taxon>
    </lineage>
</organism>
<comment type="function">
    <text evidence="8">Part of the outer membrane protein assembly complex, which is involved in assembly and insertion of beta-barrel proteins into the outer membrane.</text>
</comment>